<dbReference type="InterPro" id="IPR024688">
    <property type="entry name" value="Mac_dom"/>
</dbReference>
<evidence type="ECO:0000256" key="2">
    <source>
        <dbReference type="ARBA" id="ARBA00022679"/>
    </source>
</evidence>
<dbReference type="SUPFAM" id="SSF51161">
    <property type="entry name" value="Trimeric LpxA-like enzymes"/>
    <property type="match status" value="1"/>
</dbReference>
<dbReference type="EMBL" id="CP002339">
    <property type="protein sequence ID" value="AEF03841.1"/>
    <property type="molecule type" value="Genomic_DNA"/>
</dbReference>
<dbReference type="KEGG" id="alt:ambt_11600"/>
<dbReference type="FunFam" id="2.160.10.10:FF:000008">
    <property type="entry name" value="Maltose O-acetyltransferase"/>
    <property type="match status" value="1"/>
</dbReference>
<sequence length="192" mass="20880">MNEKQKMLSGELYYPSDRELTGLRKACRIKLDELNATCQTEHKARTRQIKALFGTTGKRLYIESSFKCDYGENIHVGENFYANFNCVILDAAKVTIGDNCMIAPQVGIYTATHPIDPTSRQTGIEFAKPITLGHNCWIGGMAVINPGVTLGNNVVVASGAVVTKSFGDNVVIGGNPAKIIKHIMVTNDDGLC</sequence>
<evidence type="ECO:0000256" key="1">
    <source>
        <dbReference type="ARBA" id="ARBA00007274"/>
    </source>
</evidence>
<gene>
    <name evidence="7" type="ordered locus">ambt_11600</name>
</gene>
<dbReference type="Proteomes" id="UP000000683">
    <property type="component" value="Chromosome"/>
</dbReference>
<dbReference type="InterPro" id="IPR011004">
    <property type="entry name" value="Trimer_LpxA-like_sf"/>
</dbReference>
<dbReference type="InterPro" id="IPR039369">
    <property type="entry name" value="LacA-like"/>
</dbReference>
<dbReference type="InterPro" id="IPR001451">
    <property type="entry name" value="Hexapep"/>
</dbReference>
<accession>F5ZD79</accession>
<dbReference type="eggNOG" id="COG0110">
    <property type="taxonomic scope" value="Bacteria"/>
</dbReference>
<dbReference type="Pfam" id="PF12464">
    <property type="entry name" value="Mac"/>
    <property type="match status" value="1"/>
</dbReference>
<comment type="similarity">
    <text evidence="1 5">Belongs to the transferase hexapeptide repeat family.</text>
</comment>
<evidence type="ECO:0000259" key="6">
    <source>
        <dbReference type="SMART" id="SM01266"/>
    </source>
</evidence>
<dbReference type="GO" id="GO:0008870">
    <property type="term" value="F:galactoside O-acetyltransferase activity"/>
    <property type="evidence" value="ECO:0007669"/>
    <property type="project" value="TreeGrafter"/>
</dbReference>
<reference evidence="7 8" key="1">
    <citation type="journal article" date="2011" name="J. Bacteriol.">
        <title>Complete genome sequence of the polycyclic aromatic hydrocarbon-degrading bacterium Alteromonas sp. strain SN2.</title>
        <authorList>
            <person name="Jin H.M."/>
            <person name="Jeong H."/>
            <person name="Moon E.J."/>
            <person name="Math R.K."/>
            <person name="Lee K."/>
            <person name="Kim H.J."/>
            <person name="Jeon C.O."/>
            <person name="Oh T.K."/>
            <person name="Kim J.F."/>
        </authorList>
    </citation>
    <scope>NUCLEOTIDE SEQUENCE [LARGE SCALE GENOMIC DNA]</scope>
    <source>
        <strain evidence="8">JCM 17741 / KACC 18427 / KCTC 11700BP / SN2</strain>
    </source>
</reference>
<keyword evidence="2 5" id="KW-0808">Transferase</keyword>
<feature type="domain" description="Maltose/galactoside acetyltransferase" evidence="6">
    <location>
        <begin position="4"/>
        <end position="58"/>
    </location>
</feature>
<dbReference type="PANTHER" id="PTHR43017:SF1">
    <property type="entry name" value="ACETYLTRANSFERASE YJL218W-RELATED"/>
    <property type="match status" value="1"/>
</dbReference>
<proteinExistence type="inferred from homology"/>
<evidence type="ECO:0000256" key="5">
    <source>
        <dbReference type="RuleBase" id="RU367021"/>
    </source>
</evidence>
<dbReference type="EC" id="2.3.1.-" evidence="5"/>
<keyword evidence="3" id="KW-0677">Repeat</keyword>
<name>F5ZD79_ALTNA</name>
<evidence type="ECO:0000256" key="3">
    <source>
        <dbReference type="ARBA" id="ARBA00022737"/>
    </source>
</evidence>
<organism evidence="7 8">
    <name type="scientific">Alteromonas naphthalenivorans</name>
    <dbReference type="NCBI Taxonomy" id="715451"/>
    <lineage>
        <taxon>Bacteria</taxon>
        <taxon>Pseudomonadati</taxon>
        <taxon>Pseudomonadota</taxon>
        <taxon>Gammaproteobacteria</taxon>
        <taxon>Alteromonadales</taxon>
        <taxon>Alteromonadaceae</taxon>
        <taxon>Alteromonas/Salinimonas group</taxon>
        <taxon>Alteromonas</taxon>
    </lineage>
</organism>
<dbReference type="HOGENOM" id="CLU_051638_3_0_6"/>
<dbReference type="AlphaFoldDB" id="F5ZD79"/>
<dbReference type="Pfam" id="PF00132">
    <property type="entry name" value="Hexapep"/>
    <property type="match status" value="1"/>
</dbReference>
<dbReference type="RefSeq" id="WP_013784772.1">
    <property type="nucleotide sequence ID" value="NC_015554.1"/>
</dbReference>
<evidence type="ECO:0000313" key="8">
    <source>
        <dbReference type="Proteomes" id="UP000000683"/>
    </source>
</evidence>
<dbReference type="CDD" id="cd03357">
    <property type="entry name" value="LbH_MAT_GAT"/>
    <property type="match status" value="1"/>
</dbReference>
<dbReference type="OrthoDB" id="9815592at2"/>
<dbReference type="Gene3D" id="2.160.10.10">
    <property type="entry name" value="Hexapeptide repeat proteins"/>
    <property type="match status" value="1"/>
</dbReference>
<evidence type="ECO:0000256" key="4">
    <source>
        <dbReference type="ARBA" id="ARBA00023315"/>
    </source>
</evidence>
<dbReference type="PANTHER" id="PTHR43017">
    <property type="entry name" value="GALACTOSIDE O-ACETYLTRANSFERASE"/>
    <property type="match status" value="1"/>
</dbReference>
<dbReference type="SMART" id="SM01266">
    <property type="entry name" value="Mac"/>
    <property type="match status" value="1"/>
</dbReference>
<evidence type="ECO:0000313" key="7">
    <source>
        <dbReference type="EMBL" id="AEF03841.1"/>
    </source>
</evidence>
<protein>
    <recommendedName>
        <fullName evidence="5">Acetyltransferase</fullName>
        <ecNumber evidence="5">2.3.1.-</ecNumber>
    </recommendedName>
</protein>
<keyword evidence="8" id="KW-1185">Reference proteome</keyword>
<keyword evidence="4 5" id="KW-0012">Acyltransferase</keyword>